<reference evidence="1" key="1">
    <citation type="submission" date="2023-03" db="EMBL/GenBank/DDBJ databases">
        <title>Chromosome-scale reference genome and RAD-based genetic map of yellow starthistle (Centaurea solstitialis) reveal putative structural variation and QTLs associated with invader traits.</title>
        <authorList>
            <person name="Reatini B."/>
            <person name="Cang F.A."/>
            <person name="Jiang Q."/>
            <person name="Mckibben M.T.W."/>
            <person name="Barker M.S."/>
            <person name="Rieseberg L.H."/>
            <person name="Dlugosch K.M."/>
        </authorList>
    </citation>
    <scope>NUCLEOTIDE SEQUENCE</scope>
    <source>
        <strain evidence="1">CAN-66</strain>
        <tissue evidence="1">Leaf</tissue>
    </source>
</reference>
<evidence type="ECO:0000313" key="2">
    <source>
        <dbReference type="Proteomes" id="UP001172457"/>
    </source>
</evidence>
<dbReference type="Proteomes" id="UP001172457">
    <property type="component" value="Chromosome 5"/>
</dbReference>
<accession>A0AA38SQ74</accession>
<keyword evidence="2" id="KW-1185">Reference proteome</keyword>
<organism evidence="1 2">
    <name type="scientific">Centaurea solstitialis</name>
    <name type="common">yellow star-thistle</name>
    <dbReference type="NCBI Taxonomy" id="347529"/>
    <lineage>
        <taxon>Eukaryota</taxon>
        <taxon>Viridiplantae</taxon>
        <taxon>Streptophyta</taxon>
        <taxon>Embryophyta</taxon>
        <taxon>Tracheophyta</taxon>
        <taxon>Spermatophyta</taxon>
        <taxon>Magnoliopsida</taxon>
        <taxon>eudicotyledons</taxon>
        <taxon>Gunneridae</taxon>
        <taxon>Pentapetalae</taxon>
        <taxon>asterids</taxon>
        <taxon>campanulids</taxon>
        <taxon>Asterales</taxon>
        <taxon>Asteraceae</taxon>
        <taxon>Carduoideae</taxon>
        <taxon>Cardueae</taxon>
        <taxon>Centaureinae</taxon>
        <taxon>Centaurea</taxon>
    </lineage>
</organism>
<proteinExistence type="predicted"/>
<comment type="caution">
    <text evidence="1">The sequence shown here is derived from an EMBL/GenBank/DDBJ whole genome shotgun (WGS) entry which is preliminary data.</text>
</comment>
<dbReference type="EMBL" id="JARYMX010000005">
    <property type="protein sequence ID" value="KAJ9546553.1"/>
    <property type="molecule type" value="Genomic_DNA"/>
</dbReference>
<name>A0AA38SQ74_9ASTR</name>
<gene>
    <name evidence="1" type="ORF">OSB04_019096</name>
</gene>
<protein>
    <submittedName>
        <fullName evidence="1">Uncharacterized protein</fullName>
    </submittedName>
</protein>
<evidence type="ECO:0000313" key="1">
    <source>
        <dbReference type="EMBL" id="KAJ9546553.1"/>
    </source>
</evidence>
<sequence>MIRTIQKYNVLTVRKNWLVTQKKWYNLIEEILNECMSNITALQKEFTTKAVNFEFQAHKGESRSLATHSFSQKTVG</sequence>
<dbReference type="AlphaFoldDB" id="A0AA38SQ74"/>